<dbReference type="RefSeq" id="WP_094855993.1">
    <property type="nucleotide sequence ID" value="NZ_NEVM01000005.1"/>
</dbReference>
<protein>
    <submittedName>
        <fullName evidence="6">ABC transporter</fullName>
    </submittedName>
</protein>
<feature type="signal peptide" evidence="4">
    <location>
        <begin position="1"/>
        <end position="24"/>
    </location>
</feature>
<dbReference type="GO" id="GO:0006865">
    <property type="term" value="P:amino acid transport"/>
    <property type="evidence" value="ECO:0007669"/>
    <property type="project" value="TreeGrafter"/>
</dbReference>
<dbReference type="PANTHER" id="PTHR30085">
    <property type="entry name" value="AMINO ACID ABC TRANSPORTER PERMEASE"/>
    <property type="match status" value="1"/>
</dbReference>
<dbReference type="OrthoDB" id="7241844at2"/>
<evidence type="ECO:0000313" key="7">
    <source>
        <dbReference type="Proteomes" id="UP000216020"/>
    </source>
</evidence>
<dbReference type="SUPFAM" id="SSF53850">
    <property type="entry name" value="Periplasmic binding protein-like II"/>
    <property type="match status" value="1"/>
</dbReference>
<dbReference type="Pfam" id="PF00497">
    <property type="entry name" value="SBP_bac_3"/>
    <property type="match status" value="1"/>
</dbReference>
<feature type="chain" id="PRO_5012740486" evidence="4">
    <location>
        <begin position="25"/>
        <end position="280"/>
    </location>
</feature>
<feature type="domain" description="Solute-binding protein family 3/N-terminal" evidence="5">
    <location>
        <begin position="35"/>
        <end position="256"/>
    </location>
</feature>
<dbReference type="AlphaFoldDB" id="A0A261S2L1"/>
<dbReference type="GO" id="GO:0005576">
    <property type="term" value="C:extracellular region"/>
    <property type="evidence" value="ECO:0007669"/>
    <property type="project" value="TreeGrafter"/>
</dbReference>
<evidence type="ECO:0000259" key="5">
    <source>
        <dbReference type="SMART" id="SM00062"/>
    </source>
</evidence>
<evidence type="ECO:0000256" key="2">
    <source>
        <dbReference type="ARBA" id="ARBA00022448"/>
    </source>
</evidence>
<evidence type="ECO:0000256" key="3">
    <source>
        <dbReference type="ARBA" id="ARBA00022729"/>
    </source>
</evidence>
<dbReference type="GO" id="GO:0030288">
    <property type="term" value="C:outer membrane-bounded periplasmic space"/>
    <property type="evidence" value="ECO:0007669"/>
    <property type="project" value="TreeGrafter"/>
</dbReference>
<reference evidence="7" key="1">
    <citation type="submission" date="2017-05" db="EMBL/GenBank/DDBJ databases">
        <title>Complete and WGS of Bordetella genogroups.</title>
        <authorList>
            <person name="Spilker T."/>
            <person name="Lipuma J."/>
        </authorList>
    </citation>
    <scope>NUCLEOTIDE SEQUENCE [LARGE SCALE GENOMIC DNA]</scope>
    <source>
        <strain evidence="7">AU16122</strain>
    </source>
</reference>
<sequence length="280" mass="30062">MRSTFFLAPLAVALALAAPVSAHADQLQEILGRGKLICGVQNNTPPFSFPDPATRAQVGHDVDLCNKLGEALKVGVELKPLSTEARVPSITMGHVDVAIANLAYTKARGEQIQFSDPYYIAKEMLVVHAADAGKSKADFVGKRIASSKGSTGEVAIRLTGSTPVTYQDISGAYLALVQNNTTAFVTNGMTARKLILKAKETGESLALIKEPIALEPIGIGMKKNEPALLAKVNSLLQDWERAGVLDALWTKWISSSADYDHMPREDKVVPLTSIKFEPLP</sequence>
<dbReference type="InterPro" id="IPR001638">
    <property type="entry name" value="Solute-binding_3/MltF_N"/>
</dbReference>
<comment type="similarity">
    <text evidence="1">Belongs to the bacterial solute-binding protein 3 family.</text>
</comment>
<dbReference type="SMART" id="SM00062">
    <property type="entry name" value="PBPb"/>
    <property type="match status" value="1"/>
</dbReference>
<comment type="caution">
    <text evidence="6">The sequence shown here is derived from an EMBL/GenBank/DDBJ whole genome shotgun (WGS) entry which is preliminary data.</text>
</comment>
<dbReference type="EMBL" id="NEVM01000005">
    <property type="protein sequence ID" value="OZI31586.1"/>
    <property type="molecule type" value="Genomic_DNA"/>
</dbReference>
<evidence type="ECO:0000313" key="6">
    <source>
        <dbReference type="EMBL" id="OZI31586.1"/>
    </source>
</evidence>
<accession>A0A261S2L1</accession>
<dbReference type="PANTHER" id="PTHR30085:SF6">
    <property type="entry name" value="ABC TRANSPORTER GLUTAMINE-BINDING PROTEIN GLNH"/>
    <property type="match status" value="1"/>
</dbReference>
<dbReference type="Proteomes" id="UP000216020">
    <property type="component" value="Unassembled WGS sequence"/>
</dbReference>
<evidence type="ECO:0000256" key="1">
    <source>
        <dbReference type="ARBA" id="ARBA00010333"/>
    </source>
</evidence>
<proteinExistence type="inferred from homology"/>
<dbReference type="Gene3D" id="3.40.190.10">
    <property type="entry name" value="Periplasmic binding protein-like II"/>
    <property type="match status" value="2"/>
</dbReference>
<keyword evidence="3 4" id="KW-0732">Signal</keyword>
<evidence type="ECO:0000256" key="4">
    <source>
        <dbReference type="SAM" id="SignalP"/>
    </source>
</evidence>
<keyword evidence="2" id="KW-0813">Transport</keyword>
<dbReference type="InterPro" id="IPR051455">
    <property type="entry name" value="Bact_solute-bind_prot3"/>
</dbReference>
<keyword evidence="7" id="KW-1185">Reference proteome</keyword>
<gene>
    <name evidence="6" type="ORF">CAL29_27240</name>
</gene>
<organism evidence="6 7">
    <name type="scientific">Bordetella genomosp. 10</name>
    <dbReference type="NCBI Taxonomy" id="1416804"/>
    <lineage>
        <taxon>Bacteria</taxon>
        <taxon>Pseudomonadati</taxon>
        <taxon>Pseudomonadota</taxon>
        <taxon>Betaproteobacteria</taxon>
        <taxon>Burkholderiales</taxon>
        <taxon>Alcaligenaceae</taxon>
        <taxon>Bordetella</taxon>
    </lineage>
</organism>
<name>A0A261S2L1_9BORD</name>